<evidence type="ECO:0000256" key="4">
    <source>
        <dbReference type="ARBA" id="ARBA00022982"/>
    </source>
</evidence>
<dbReference type="PROSITE" id="PS00194">
    <property type="entry name" value="THIOREDOXIN_1"/>
    <property type="match status" value="1"/>
</dbReference>
<dbReference type="InterPro" id="IPR013766">
    <property type="entry name" value="Thioredoxin_domain"/>
</dbReference>
<evidence type="ECO:0000256" key="3">
    <source>
        <dbReference type="ARBA" id="ARBA00022723"/>
    </source>
</evidence>
<dbReference type="GO" id="GO:0005829">
    <property type="term" value="C:cytosol"/>
    <property type="evidence" value="ECO:0007669"/>
    <property type="project" value="TreeGrafter"/>
</dbReference>
<dbReference type="PATRIC" id="fig|28084.5.peg.315"/>
<dbReference type="InterPro" id="IPR005746">
    <property type="entry name" value="Thioredoxin"/>
</dbReference>
<dbReference type="InterPro" id="IPR049299">
    <property type="entry name" value="Thio2_N"/>
</dbReference>
<feature type="domain" description="Thioredoxin" evidence="8">
    <location>
        <begin position="20"/>
        <end position="145"/>
    </location>
</feature>
<dbReference type="CDD" id="cd02947">
    <property type="entry name" value="TRX_family"/>
    <property type="match status" value="1"/>
</dbReference>
<dbReference type="InterPro" id="IPR017937">
    <property type="entry name" value="Thioredoxin_CS"/>
</dbReference>
<keyword evidence="12" id="KW-1185">Reference proteome</keyword>
<evidence type="ECO:0000256" key="1">
    <source>
        <dbReference type="ARBA" id="ARBA00008987"/>
    </source>
</evidence>
<dbReference type="Pfam" id="PF00085">
    <property type="entry name" value="Thioredoxin"/>
    <property type="match status" value="1"/>
</dbReference>
<evidence type="ECO:0000256" key="2">
    <source>
        <dbReference type="ARBA" id="ARBA00022448"/>
    </source>
</evidence>
<dbReference type="RefSeq" id="WP_028381243.1">
    <property type="nucleotide sequence ID" value="NZ_CAAAIT010000004.1"/>
</dbReference>
<dbReference type="PRINTS" id="PR00421">
    <property type="entry name" value="THIOREDOXIN"/>
</dbReference>
<dbReference type="EMBL" id="LR134173">
    <property type="protein sequence ID" value="VEB35264.1"/>
    <property type="molecule type" value="Genomic_DNA"/>
</dbReference>
<dbReference type="NCBIfam" id="NF008229">
    <property type="entry name" value="PRK10996.1"/>
    <property type="match status" value="1"/>
</dbReference>
<dbReference type="InterPro" id="IPR036249">
    <property type="entry name" value="Thioredoxin-like_sf"/>
</dbReference>
<comment type="similarity">
    <text evidence="1">Belongs to the thioredoxin family.</text>
</comment>
<gene>
    <name evidence="9" type="primary">trxA_1</name>
    <name evidence="10" type="synonym">trxA_2</name>
    <name evidence="9" type="ORF">Lche_0293</name>
    <name evidence="10" type="ORF">NCTC11976_01267</name>
</gene>
<dbReference type="EMBL" id="LNXW01000008">
    <property type="protein sequence ID" value="KTC82613.1"/>
    <property type="molecule type" value="Genomic_DNA"/>
</dbReference>
<dbReference type="Pfam" id="PF21352">
    <property type="entry name" value="Zn_ribbon_Thio2"/>
    <property type="match status" value="1"/>
</dbReference>
<evidence type="ECO:0000313" key="12">
    <source>
        <dbReference type="Proteomes" id="UP000277577"/>
    </source>
</evidence>
<dbReference type="Proteomes" id="UP000277577">
    <property type="component" value="Chromosome"/>
</dbReference>
<dbReference type="AlphaFoldDB" id="A0A0W0SI68"/>
<protein>
    <recommendedName>
        <fullName evidence="7">Thioredoxin</fullName>
    </recommendedName>
</protein>
<evidence type="ECO:0000256" key="7">
    <source>
        <dbReference type="NCBIfam" id="TIGR01068"/>
    </source>
</evidence>
<evidence type="ECO:0000256" key="6">
    <source>
        <dbReference type="ARBA" id="ARBA00023284"/>
    </source>
</evidence>
<dbReference type="NCBIfam" id="TIGR01068">
    <property type="entry name" value="thioredoxin"/>
    <property type="match status" value="1"/>
</dbReference>
<reference evidence="9 11" key="1">
    <citation type="submission" date="2015-11" db="EMBL/GenBank/DDBJ databases">
        <title>Genomic analysis of 38 Legionella species identifies large and diverse effector repertoires.</title>
        <authorList>
            <person name="Burstein D."/>
            <person name="Amaro F."/>
            <person name="Zusman T."/>
            <person name="Lifshitz Z."/>
            <person name="Cohen O."/>
            <person name="Gilbert J.A."/>
            <person name="Pupko T."/>
            <person name="Shuman H.A."/>
            <person name="Segal G."/>
        </authorList>
    </citation>
    <scope>NUCLEOTIDE SEQUENCE [LARGE SCALE GENOMIC DNA]</scope>
    <source>
        <strain evidence="9 11">ORW</strain>
    </source>
</reference>
<evidence type="ECO:0000256" key="5">
    <source>
        <dbReference type="ARBA" id="ARBA00023157"/>
    </source>
</evidence>
<keyword evidence="5" id="KW-1015">Disulfide bond</keyword>
<accession>A0A0W0SI68</accession>
<reference evidence="10 12" key="2">
    <citation type="submission" date="2018-12" db="EMBL/GenBank/DDBJ databases">
        <authorList>
            <consortium name="Pathogen Informatics"/>
        </authorList>
    </citation>
    <scope>NUCLEOTIDE SEQUENCE [LARGE SCALE GENOMIC DNA]</scope>
    <source>
        <strain evidence="10 12">NCTC11976</strain>
    </source>
</reference>
<keyword evidence="3" id="KW-0479">Metal-binding</keyword>
<keyword evidence="10" id="KW-0560">Oxidoreductase</keyword>
<dbReference type="STRING" id="28084.Lche_0293"/>
<dbReference type="GO" id="GO:0045454">
    <property type="term" value="P:cell redox homeostasis"/>
    <property type="evidence" value="ECO:0007669"/>
    <property type="project" value="TreeGrafter"/>
</dbReference>
<evidence type="ECO:0000259" key="8">
    <source>
        <dbReference type="PROSITE" id="PS51352"/>
    </source>
</evidence>
<keyword evidence="6" id="KW-0676">Redox-active center</keyword>
<evidence type="ECO:0000313" key="11">
    <source>
        <dbReference type="Proteomes" id="UP000054921"/>
    </source>
</evidence>
<dbReference type="GO" id="GO:0015035">
    <property type="term" value="F:protein-disulfide reductase activity"/>
    <property type="evidence" value="ECO:0007669"/>
    <property type="project" value="UniProtKB-UniRule"/>
</dbReference>
<dbReference type="Proteomes" id="UP000054921">
    <property type="component" value="Unassembled WGS sequence"/>
</dbReference>
<dbReference type="PROSITE" id="PS51352">
    <property type="entry name" value="THIOREDOXIN_2"/>
    <property type="match status" value="1"/>
</dbReference>
<sequence>MNTSLHVVCPHCNTINRVPSSRLSQHPNCGKCQQSLFNGKPISLQQDQFDRHIERNDIPVLIDFWAQWCGPCKMMAPQFESAARLLEPRVRLAKVDTEAQPYLASRFTIQSIPMLVLFRHGKEIARNAGVISSQDLVKWVNKHLD</sequence>
<keyword evidence="2" id="KW-0813">Transport</keyword>
<dbReference type="SUPFAM" id="SSF52833">
    <property type="entry name" value="Thioredoxin-like"/>
    <property type="match status" value="1"/>
</dbReference>
<dbReference type="FunFam" id="3.40.30.10:FF:000001">
    <property type="entry name" value="Thioredoxin"/>
    <property type="match status" value="1"/>
</dbReference>
<evidence type="ECO:0000313" key="9">
    <source>
        <dbReference type="EMBL" id="KTC82613.1"/>
    </source>
</evidence>
<dbReference type="OrthoDB" id="9790390at2"/>
<dbReference type="GO" id="GO:0046872">
    <property type="term" value="F:metal ion binding"/>
    <property type="evidence" value="ECO:0007669"/>
    <property type="project" value="UniProtKB-KW"/>
</dbReference>
<dbReference type="Gene3D" id="3.40.30.10">
    <property type="entry name" value="Glutaredoxin"/>
    <property type="match status" value="1"/>
</dbReference>
<keyword evidence="4" id="KW-0249">Electron transport</keyword>
<evidence type="ECO:0000313" key="10">
    <source>
        <dbReference type="EMBL" id="VEB35264.1"/>
    </source>
</evidence>
<dbReference type="PANTHER" id="PTHR45663">
    <property type="entry name" value="GEO12009P1"/>
    <property type="match status" value="1"/>
</dbReference>
<dbReference type="PANTHER" id="PTHR45663:SF11">
    <property type="entry name" value="GEO12009P1"/>
    <property type="match status" value="1"/>
</dbReference>
<organism evidence="9 11">
    <name type="scientific">Legionella cherrii</name>
    <dbReference type="NCBI Taxonomy" id="28084"/>
    <lineage>
        <taxon>Bacteria</taxon>
        <taxon>Pseudomonadati</taxon>
        <taxon>Pseudomonadota</taxon>
        <taxon>Gammaproteobacteria</taxon>
        <taxon>Legionellales</taxon>
        <taxon>Legionellaceae</taxon>
        <taxon>Legionella</taxon>
    </lineage>
</organism>
<name>A0A0W0SI68_9GAMM</name>
<dbReference type="Gene3D" id="2.30.30.380">
    <property type="entry name" value="Zn-finger domain of Sec23/24"/>
    <property type="match status" value="1"/>
</dbReference>
<proteinExistence type="inferred from homology"/>